<organism evidence="2 3">
    <name type="scientific">Dreissena polymorpha</name>
    <name type="common">Zebra mussel</name>
    <name type="synonym">Mytilus polymorpha</name>
    <dbReference type="NCBI Taxonomy" id="45954"/>
    <lineage>
        <taxon>Eukaryota</taxon>
        <taxon>Metazoa</taxon>
        <taxon>Spiralia</taxon>
        <taxon>Lophotrochozoa</taxon>
        <taxon>Mollusca</taxon>
        <taxon>Bivalvia</taxon>
        <taxon>Autobranchia</taxon>
        <taxon>Heteroconchia</taxon>
        <taxon>Euheterodonta</taxon>
        <taxon>Imparidentia</taxon>
        <taxon>Neoheterodontei</taxon>
        <taxon>Myida</taxon>
        <taxon>Dreissenoidea</taxon>
        <taxon>Dreissenidae</taxon>
        <taxon>Dreissena</taxon>
    </lineage>
</organism>
<comment type="caution">
    <text evidence="2">The sequence shown here is derived from an EMBL/GenBank/DDBJ whole genome shotgun (WGS) entry which is preliminary data.</text>
</comment>
<dbReference type="EMBL" id="JAIWYP010000016">
    <property type="protein sequence ID" value="KAH3693776.1"/>
    <property type="molecule type" value="Genomic_DNA"/>
</dbReference>
<name>A0A9D3Y7M4_DREPO</name>
<reference evidence="2" key="2">
    <citation type="submission" date="2020-11" db="EMBL/GenBank/DDBJ databases">
        <authorList>
            <person name="McCartney M.A."/>
            <person name="Auch B."/>
            <person name="Kono T."/>
            <person name="Mallez S."/>
            <person name="Becker A."/>
            <person name="Gohl D.M."/>
            <person name="Silverstein K.A.T."/>
            <person name="Koren S."/>
            <person name="Bechman K.B."/>
            <person name="Herman A."/>
            <person name="Abrahante J.E."/>
            <person name="Garbe J."/>
        </authorList>
    </citation>
    <scope>NUCLEOTIDE SEQUENCE</scope>
    <source>
        <strain evidence="2">Duluth1</strain>
        <tissue evidence="2">Whole animal</tissue>
    </source>
</reference>
<reference evidence="2" key="1">
    <citation type="journal article" date="2019" name="bioRxiv">
        <title>The Genome of the Zebra Mussel, Dreissena polymorpha: A Resource for Invasive Species Research.</title>
        <authorList>
            <person name="McCartney M.A."/>
            <person name="Auch B."/>
            <person name="Kono T."/>
            <person name="Mallez S."/>
            <person name="Zhang Y."/>
            <person name="Obille A."/>
            <person name="Becker A."/>
            <person name="Abrahante J.E."/>
            <person name="Garbe J."/>
            <person name="Badalamenti J.P."/>
            <person name="Herman A."/>
            <person name="Mangelson H."/>
            <person name="Liachko I."/>
            <person name="Sullivan S."/>
            <person name="Sone E.D."/>
            <person name="Koren S."/>
            <person name="Silverstein K.A.T."/>
            <person name="Beckman K.B."/>
            <person name="Gohl D.M."/>
        </authorList>
    </citation>
    <scope>NUCLEOTIDE SEQUENCE</scope>
    <source>
        <strain evidence="2">Duluth1</strain>
        <tissue evidence="2">Whole animal</tissue>
    </source>
</reference>
<evidence type="ECO:0000313" key="3">
    <source>
        <dbReference type="Proteomes" id="UP000828390"/>
    </source>
</evidence>
<feature type="compositionally biased region" description="Low complexity" evidence="1">
    <location>
        <begin position="1"/>
        <end position="35"/>
    </location>
</feature>
<gene>
    <name evidence="2" type="ORF">DPMN_081216</name>
</gene>
<keyword evidence="3" id="KW-1185">Reference proteome</keyword>
<evidence type="ECO:0000313" key="2">
    <source>
        <dbReference type="EMBL" id="KAH3693776.1"/>
    </source>
</evidence>
<proteinExistence type="predicted"/>
<dbReference type="Proteomes" id="UP000828390">
    <property type="component" value="Unassembled WGS sequence"/>
</dbReference>
<feature type="region of interest" description="Disordered" evidence="1">
    <location>
        <begin position="1"/>
        <end position="36"/>
    </location>
</feature>
<sequence length="65" mass="6860">MSNSSSRSSSRSSSSSSSSSRSSRRSSSSCSCNSSTTGVVVEIPTLVRDCCEYGRLGSRYFTPTC</sequence>
<protein>
    <submittedName>
        <fullName evidence="2">Uncharacterized protein</fullName>
    </submittedName>
</protein>
<evidence type="ECO:0000256" key="1">
    <source>
        <dbReference type="SAM" id="MobiDB-lite"/>
    </source>
</evidence>
<accession>A0A9D3Y7M4</accession>
<dbReference type="AlphaFoldDB" id="A0A9D3Y7M4"/>